<sequence length="703" mass="81286">MTNNLLSKSQKVTILLVLLSTLILLPSFLLLMASSWSNDDYLLAKLFQLFGLQGLSDRVFKASPRFLSEIVLYIYYHFVLLFKNPFTGFFLLTIWLGLILSLFISFKSIISQFSRISIEHKNPQIIEIFKVKTTKISKLIELDFLVALLLSLILFCYFIYAEKPVTMYYAPAVAAPYLLTLSGIILGNNFLLTKADNSQISWGEFVSFTVISLMTSSSWEIGVVYQLVLNIFLLLIFLLITFKSQLNYLPFYRINRLGKIKLSMGIFISSALSLYVISLIKTYRVGSIEVKTSLESALMGNWTNSFIASLKQFTQEILFLNSPAWETSSSWHSFSYSIFCKFGLLLIILLSLIKVKINISQRVKNACFISIIPLVITNFVTIITSYYQFGEICCARQLSFRGALFGLIILIFALLFSSKVNNLLYNNTERAQQYIRYKLHILIRFFFTSNFTLIIVFSLTLTLLVNLQFNNIKQDLINLKNIINTNNINWRESLDKKNYFAIHRQIPTSYIYRFNLEEGIYPSCTSPQNILAIFYMDYFDKEEFYVLPVEDDISVLTNDYFEEDRYLTSTNNPENIRFICRYPRGGIDRINNSNQTSSIITASKDEPIELEGWAVKPDRTKANEVIITMGDDNQIVARASVNEPNSWVTKFFNNPDLINSGWTANFTLPFKEQEDIVIFKVWTYDAEKKSAYLFREFYLQFVQ</sequence>
<accession>A0A563VQF5</accession>
<name>A0A563VQF5_9CYAN</name>
<feature type="transmembrane region" description="Helical" evidence="1">
    <location>
        <begin position="334"/>
        <end position="353"/>
    </location>
</feature>
<keyword evidence="1" id="KW-0472">Membrane</keyword>
<dbReference type="EMBL" id="CAACVJ010000124">
    <property type="protein sequence ID" value="VEP13663.1"/>
    <property type="molecule type" value="Genomic_DNA"/>
</dbReference>
<evidence type="ECO:0000256" key="1">
    <source>
        <dbReference type="SAM" id="Phobius"/>
    </source>
</evidence>
<keyword evidence="1" id="KW-0812">Transmembrane</keyword>
<feature type="transmembrane region" description="Helical" evidence="1">
    <location>
        <begin position="166"/>
        <end position="188"/>
    </location>
</feature>
<evidence type="ECO:0000313" key="3">
    <source>
        <dbReference type="Proteomes" id="UP000320055"/>
    </source>
</evidence>
<feature type="transmembrane region" description="Helical" evidence="1">
    <location>
        <begin position="441"/>
        <end position="465"/>
    </location>
</feature>
<feature type="transmembrane region" description="Helical" evidence="1">
    <location>
        <begin position="139"/>
        <end position="160"/>
    </location>
</feature>
<proteinExistence type="predicted"/>
<gene>
    <name evidence="2" type="ORF">H1P_210044</name>
</gene>
<feature type="transmembrane region" description="Helical" evidence="1">
    <location>
        <begin position="12"/>
        <end position="33"/>
    </location>
</feature>
<reference evidence="2 3" key="1">
    <citation type="submission" date="2019-01" db="EMBL/GenBank/DDBJ databases">
        <authorList>
            <person name="Brito A."/>
        </authorList>
    </citation>
    <scope>NUCLEOTIDE SEQUENCE [LARGE SCALE GENOMIC DNA]</scope>
    <source>
        <strain evidence="2">1</strain>
    </source>
</reference>
<keyword evidence="3" id="KW-1185">Reference proteome</keyword>
<feature type="transmembrane region" description="Helical" evidence="1">
    <location>
        <begin position="365"/>
        <end position="387"/>
    </location>
</feature>
<dbReference type="OrthoDB" id="449734at2"/>
<feature type="transmembrane region" description="Helical" evidence="1">
    <location>
        <begin position="223"/>
        <end position="242"/>
    </location>
</feature>
<keyword evidence="1" id="KW-1133">Transmembrane helix</keyword>
<dbReference type="Proteomes" id="UP000320055">
    <property type="component" value="Unassembled WGS sequence"/>
</dbReference>
<feature type="transmembrane region" description="Helical" evidence="1">
    <location>
        <begin position="262"/>
        <end position="280"/>
    </location>
</feature>
<feature type="transmembrane region" description="Helical" evidence="1">
    <location>
        <begin position="86"/>
        <end position="106"/>
    </location>
</feature>
<dbReference type="AlphaFoldDB" id="A0A563VQF5"/>
<feature type="transmembrane region" description="Helical" evidence="1">
    <location>
        <begin position="200"/>
        <end position="217"/>
    </location>
</feature>
<organism evidence="2 3">
    <name type="scientific">Hyella patelloides LEGE 07179</name>
    <dbReference type="NCBI Taxonomy" id="945734"/>
    <lineage>
        <taxon>Bacteria</taxon>
        <taxon>Bacillati</taxon>
        <taxon>Cyanobacteriota</taxon>
        <taxon>Cyanophyceae</taxon>
        <taxon>Pleurocapsales</taxon>
        <taxon>Hyellaceae</taxon>
        <taxon>Hyella</taxon>
    </lineage>
</organism>
<protein>
    <submittedName>
        <fullName evidence="2">Uncharacterized protein</fullName>
    </submittedName>
</protein>
<dbReference type="RefSeq" id="WP_144864624.1">
    <property type="nucleotide sequence ID" value="NZ_LR213782.1"/>
</dbReference>
<evidence type="ECO:0000313" key="2">
    <source>
        <dbReference type="EMBL" id="VEP13663.1"/>
    </source>
</evidence>
<feature type="transmembrane region" description="Helical" evidence="1">
    <location>
        <begin position="399"/>
        <end position="420"/>
    </location>
</feature>